<dbReference type="EMBL" id="JAEKNS010000162">
    <property type="protein sequence ID" value="MBJ7596404.1"/>
    <property type="molecule type" value="Genomic_DNA"/>
</dbReference>
<feature type="domain" description="Transcription regulator PadR N-terminal" evidence="1">
    <location>
        <begin position="10"/>
        <end position="80"/>
    </location>
</feature>
<evidence type="ECO:0000313" key="3">
    <source>
        <dbReference type="Proteomes" id="UP000606991"/>
    </source>
</evidence>
<sequence length="182" mass="20027">MGLRGALAALLLEGASHGYRLKATLEGELGPLWVTSASHVYLTLGRMQRDGLLSSRRIRQQTLPDRQLLSLTPAGRAAAERWLYESDDPDENVLRLAVARVVAPKRFTDVVTTIIEQRSAGLAELRQLRAEAGASFGREAIDAEIHRAQADLRWAASLRDRAPAVVALPKATHESRRLARYG</sequence>
<dbReference type="PANTHER" id="PTHR43252">
    <property type="entry name" value="TRANSCRIPTIONAL REGULATOR YQJI"/>
    <property type="match status" value="1"/>
</dbReference>
<dbReference type="Pfam" id="PF03551">
    <property type="entry name" value="PadR"/>
    <property type="match status" value="1"/>
</dbReference>
<dbReference type="InterPro" id="IPR005149">
    <property type="entry name" value="Tscrpt_reg_PadR_N"/>
</dbReference>
<dbReference type="Gene3D" id="1.10.10.10">
    <property type="entry name" value="Winged helix-like DNA-binding domain superfamily/Winged helix DNA-binding domain"/>
    <property type="match status" value="1"/>
</dbReference>
<proteinExistence type="predicted"/>
<accession>A0A934N7E1</accession>
<dbReference type="InterPro" id="IPR036390">
    <property type="entry name" value="WH_DNA-bd_sf"/>
</dbReference>
<organism evidence="2 3">
    <name type="scientific">Candidatus Aeolococcus gillhamiae</name>
    <dbReference type="NCBI Taxonomy" id="3127015"/>
    <lineage>
        <taxon>Bacteria</taxon>
        <taxon>Bacillati</taxon>
        <taxon>Candidatus Dormiibacterota</taxon>
        <taxon>Candidatus Dormibacteria</taxon>
        <taxon>Candidatus Aeolococcales</taxon>
        <taxon>Candidatus Aeolococcaceae</taxon>
        <taxon>Candidatus Aeolococcus</taxon>
    </lineage>
</organism>
<dbReference type="Proteomes" id="UP000606991">
    <property type="component" value="Unassembled WGS sequence"/>
</dbReference>
<dbReference type="AlphaFoldDB" id="A0A934N7E1"/>
<name>A0A934N7E1_9BACT</name>
<dbReference type="PANTHER" id="PTHR43252:SF2">
    <property type="entry name" value="TRANSCRIPTION REGULATOR, PADR-LIKE FAMILY"/>
    <property type="match status" value="1"/>
</dbReference>
<evidence type="ECO:0000313" key="2">
    <source>
        <dbReference type="EMBL" id="MBJ7596404.1"/>
    </source>
</evidence>
<dbReference type="SUPFAM" id="SSF46785">
    <property type="entry name" value="Winged helix' DNA-binding domain"/>
    <property type="match status" value="1"/>
</dbReference>
<dbReference type="RefSeq" id="WP_337314414.1">
    <property type="nucleotide sequence ID" value="NZ_JAEKNS010000162.1"/>
</dbReference>
<comment type="caution">
    <text evidence="2">The sequence shown here is derived from an EMBL/GenBank/DDBJ whole genome shotgun (WGS) entry which is preliminary data.</text>
</comment>
<evidence type="ECO:0000259" key="1">
    <source>
        <dbReference type="Pfam" id="PF03551"/>
    </source>
</evidence>
<protein>
    <submittedName>
        <fullName evidence="2">PadR family transcriptional regulator</fullName>
    </submittedName>
</protein>
<gene>
    <name evidence="2" type="ORF">JF886_16375</name>
</gene>
<dbReference type="InterPro" id="IPR036388">
    <property type="entry name" value="WH-like_DNA-bd_sf"/>
</dbReference>
<reference evidence="2 3" key="1">
    <citation type="submission" date="2020-10" db="EMBL/GenBank/DDBJ databases">
        <title>Ca. Dormibacterota MAGs.</title>
        <authorList>
            <person name="Montgomery K."/>
        </authorList>
    </citation>
    <scope>NUCLEOTIDE SEQUENCE [LARGE SCALE GENOMIC DNA]</scope>
    <source>
        <strain evidence="2">SC8812_S17_18</strain>
    </source>
</reference>